<keyword evidence="2" id="KW-1185">Reference proteome</keyword>
<dbReference type="AlphaFoldDB" id="A0AAW0HXI7"/>
<name>A0AAW0HXI7_MYOGA</name>
<dbReference type="EMBL" id="JBBHLL010000293">
    <property type="protein sequence ID" value="KAK7806710.1"/>
    <property type="molecule type" value="Genomic_DNA"/>
</dbReference>
<sequence>MDKISPTESPRRIPSDLVCSSGAAYTRFCKGLSRNQQHAALPRLAVQRAPSIFLSLPPTPELQAYTATSGFLHRCWRF</sequence>
<proteinExistence type="predicted"/>
<protein>
    <submittedName>
        <fullName evidence="1">Uncharacterized protein</fullName>
    </submittedName>
</protein>
<dbReference type="Proteomes" id="UP001488838">
    <property type="component" value="Unassembled WGS sequence"/>
</dbReference>
<evidence type="ECO:0000313" key="2">
    <source>
        <dbReference type="Proteomes" id="UP001488838"/>
    </source>
</evidence>
<gene>
    <name evidence="1" type="ORF">U0070_005371</name>
</gene>
<accession>A0AAW0HXI7</accession>
<reference evidence="1 2" key="1">
    <citation type="journal article" date="2023" name="bioRxiv">
        <title>Conserved and derived expression patterns and positive selection on dental genes reveal complex evolutionary context of ever-growing rodent molars.</title>
        <authorList>
            <person name="Calamari Z.T."/>
            <person name="Song A."/>
            <person name="Cohen E."/>
            <person name="Akter M."/>
            <person name="Roy R.D."/>
            <person name="Hallikas O."/>
            <person name="Christensen M.M."/>
            <person name="Li P."/>
            <person name="Marangoni P."/>
            <person name="Jernvall J."/>
            <person name="Klein O.D."/>
        </authorList>
    </citation>
    <scope>NUCLEOTIDE SEQUENCE [LARGE SCALE GENOMIC DNA]</scope>
    <source>
        <strain evidence="1">V071</strain>
    </source>
</reference>
<comment type="caution">
    <text evidence="1">The sequence shown here is derived from an EMBL/GenBank/DDBJ whole genome shotgun (WGS) entry which is preliminary data.</text>
</comment>
<evidence type="ECO:0000313" key="1">
    <source>
        <dbReference type="EMBL" id="KAK7806710.1"/>
    </source>
</evidence>
<organism evidence="1 2">
    <name type="scientific">Myodes glareolus</name>
    <name type="common">Bank vole</name>
    <name type="synonym">Clethrionomys glareolus</name>
    <dbReference type="NCBI Taxonomy" id="447135"/>
    <lineage>
        <taxon>Eukaryota</taxon>
        <taxon>Metazoa</taxon>
        <taxon>Chordata</taxon>
        <taxon>Craniata</taxon>
        <taxon>Vertebrata</taxon>
        <taxon>Euteleostomi</taxon>
        <taxon>Mammalia</taxon>
        <taxon>Eutheria</taxon>
        <taxon>Euarchontoglires</taxon>
        <taxon>Glires</taxon>
        <taxon>Rodentia</taxon>
        <taxon>Myomorpha</taxon>
        <taxon>Muroidea</taxon>
        <taxon>Cricetidae</taxon>
        <taxon>Arvicolinae</taxon>
        <taxon>Myodes</taxon>
    </lineage>
</organism>